<evidence type="ECO:0008006" key="2">
    <source>
        <dbReference type="Google" id="ProtNLM"/>
    </source>
</evidence>
<dbReference type="InterPro" id="IPR014845">
    <property type="entry name" value="GYD/TTHA1554"/>
</dbReference>
<name>A0A381UXL0_9ZZZZ</name>
<reference evidence="1" key="1">
    <citation type="submission" date="2018-05" db="EMBL/GenBank/DDBJ databases">
        <authorList>
            <person name="Lanie J.A."/>
            <person name="Ng W.-L."/>
            <person name="Kazmierczak K.M."/>
            <person name="Andrzejewski T.M."/>
            <person name="Davidsen T.M."/>
            <person name="Wayne K.J."/>
            <person name="Tettelin H."/>
            <person name="Glass J.I."/>
            <person name="Rusch D."/>
            <person name="Podicherti R."/>
            <person name="Tsui H.-C.T."/>
            <person name="Winkler M.E."/>
        </authorList>
    </citation>
    <scope>NUCLEOTIDE SEQUENCE</scope>
</reference>
<proteinExistence type="predicted"/>
<sequence length="109" mass="11704">MAKYLGTIDVTTEGFKGFVSNPQNRHEVNAPLFNSLGFDIEQYWFGVGESTIYIVFSTPDNDVDVQALVMAVCASGIVNTMKAVRIIDAADGKLAAEKAASILYSPPGN</sequence>
<organism evidence="1">
    <name type="scientific">marine metagenome</name>
    <dbReference type="NCBI Taxonomy" id="408172"/>
    <lineage>
        <taxon>unclassified sequences</taxon>
        <taxon>metagenomes</taxon>
        <taxon>ecological metagenomes</taxon>
    </lineage>
</organism>
<dbReference type="EMBL" id="UINC01007356">
    <property type="protein sequence ID" value="SVA32872.1"/>
    <property type="molecule type" value="Genomic_DNA"/>
</dbReference>
<protein>
    <recommendedName>
        <fullName evidence="2">GYD domain-containing protein</fullName>
    </recommendedName>
</protein>
<dbReference type="AlphaFoldDB" id="A0A381UXL0"/>
<dbReference type="Pfam" id="PF08734">
    <property type="entry name" value="GYD"/>
    <property type="match status" value="1"/>
</dbReference>
<evidence type="ECO:0000313" key="1">
    <source>
        <dbReference type="EMBL" id="SVA32872.1"/>
    </source>
</evidence>
<accession>A0A381UXL0</accession>
<gene>
    <name evidence="1" type="ORF">METZ01_LOCUS85726</name>
</gene>